<dbReference type="EMBL" id="CP020370">
    <property type="protein sequence ID" value="AUB80427.1"/>
    <property type="molecule type" value="Genomic_DNA"/>
</dbReference>
<reference evidence="2 3" key="1">
    <citation type="submission" date="2017-03" db="EMBL/GenBank/DDBJ databases">
        <title>Complete genome sequence of Candidatus 'Thiodictyon syntrophicum' sp. nov. strain Cad16T, a photolithoautotroph purple sulfur bacterium isolated from an alpine meromictic lake.</title>
        <authorList>
            <person name="Luedin S.M."/>
            <person name="Pothier J.F."/>
            <person name="Danza F."/>
            <person name="Storelli N."/>
            <person name="Wittwer M."/>
            <person name="Tonolla M."/>
        </authorList>
    </citation>
    <scope>NUCLEOTIDE SEQUENCE [LARGE SCALE GENOMIC DNA]</scope>
    <source>
        <strain evidence="2 3">Cad16T</strain>
    </source>
</reference>
<organism evidence="2 3">
    <name type="scientific">Candidatus Thiodictyon syntrophicum</name>
    <dbReference type="NCBI Taxonomy" id="1166950"/>
    <lineage>
        <taxon>Bacteria</taxon>
        <taxon>Pseudomonadati</taxon>
        <taxon>Pseudomonadota</taxon>
        <taxon>Gammaproteobacteria</taxon>
        <taxon>Chromatiales</taxon>
        <taxon>Chromatiaceae</taxon>
        <taxon>Thiodictyon</taxon>
    </lineage>
</organism>
<keyword evidence="3" id="KW-1185">Reference proteome</keyword>
<feature type="region of interest" description="Disordered" evidence="1">
    <location>
        <begin position="56"/>
        <end position="80"/>
    </location>
</feature>
<accession>A0A2K8U4E7</accession>
<dbReference type="AlphaFoldDB" id="A0A2K8U4E7"/>
<evidence type="ECO:0008006" key="4">
    <source>
        <dbReference type="Google" id="ProtNLM"/>
    </source>
</evidence>
<dbReference type="Proteomes" id="UP000232638">
    <property type="component" value="Chromosome"/>
</dbReference>
<protein>
    <recommendedName>
        <fullName evidence="4">Addiction module protein</fullName>
    </recommendedName>
</protein>
<evidence type="ECO:0000313" key="2">
    <source>
        <dbReference type="EMBL" id="AUB80427.1"/>
    </source>
</evidence>
<name>A0A2K8U4E7_9GAMM</name>
<dbReference type="KEGG" id="tsy:THSYN_05330"/>
<gene>
    <name evidence="2" type="ORF">THSYN_05330</name>
</gene>
<proteinExistence type="predicted"/>
<dbReference type="OrthoDB" id="515204at2"/>
<evidence type="ECO:0000256" key="1">
    <source>
        <dbReference type="SAM" id="MobiDB-lite"/>
    </source>
</evidence>
<dbReference type="RefSeq" id="WP_100918227.1">
    <property type="nucleotide sequence ID" value="NZ_CP020370.1"/>
</dbReference>
<sequence>MQPQTAEIERVIDGLDRREKLYLIEVLTRGLQRDRSAATTAERKAQLDGLLQELDALPSEGADDGLSNRDHDALLYGRRP</sequence>
<evidence type="ECO:0000313" key="3">
    <source>
        <dbReference type="Proteomes" id="UP000232638"/>
    </source>
</evidence>